<protein>
    <submittedName>
        <fullName evidence="1">Uncharacterized protein</fullName>
    </submittedName>
</protein>
<reference evidence="1 2" key="1">
    <citation type="submission" date="2022-01" db="EMBL/GenBank/DDBJ databases">
        <authorList>
            <person name="Xiong W."/>
            <person name="Schranz E."/>
        </authorList>
    </citation>
    <scope>NUCLEOTIDE SEQUENCE [LARGE SCALE GENOMIC DNA]</scope>
</reference>
<evidence type="ECO:0000313" key="2">
    <source>
        <dbReference type="Proteomes" id="UP001157418"/>
    </source>
</evidence>
<dbReference type="AlphaFoldDB" id="A0AAU9PSR9"/>
<dbReference type="Proteomes" id="UP001157418">
    <property type="component" value="Unassembled WGS sequence"/>
</dbReference>
<comment type="caution">
    <text evidence="1">The sequence shown here is derived from an EMBL/GenBank/DDBJ whole genome shotgun (WGS) entry which is preliminary data.</text>
</comment>
<organism evidence="1 2">
    <name type="scientific">Lactuca virosa</name>
    <dbReference type="NCBI Taxonomy" id="75947"/>
    <lineage>
        <taxon>Eukaryota</taxon>
        <taxon>Viridiplantae</taxon>
        <taxon>Streptophyta</taxon>
        <taxon>Embryophyta</taxon>
        <taxon>Tracheophyta</taxon>
        <taxon>Spermatophyta</taxon>
        <taxon>Magnoliopsida</taxon>
        <taxon>eudicotyledons</taxon>
        <taxon>Gunneridae</taxon>
        <taxon>Pentapetalae</taxon>
        <taxon>asterids</taxon>
        <taxon>campanulids</taxon>
        <taxon>Asterales</taxon>
        <taxon>Asteraceae</taxon>
        <taxon>Cichorioideae</taxon>
        <taxon>Cichorieae</taxon>
        <taxon>Lactucinae</taxon>
        <taxon>Lactuca</taxon>
    </lineage>
</organism>
<sequence>MGWLEIELDDTSLVKMDLNEEEPDVDEGEGEGVNDGNEVDDVLNNEADDEGHLIVPRMRKRIPSLRITKLKLKKTAFNKDGVIPHV</sequence>
<keyword evidence="2" id="KW-1185">Reference proteome</keyword>
<gene>
    <name evidence="1" type="ORF">LVIROSA_LOCUS38713</name>
</gene>
<accession>A0AAU9PSR9</accession>
<evidence type="ECO:0000313" key="1">
    <source>
        <dbReference type="EMBL" id="CAH1453472.1"/>
    </source>
</evidence>
<name>A0AAU9PSR9_9ASTR</name>
<dbReference type="EMBL" id="CAKMRJ010005745">
    <property type="protein sequence ID" value="CAH1453472.1"/>
    <property type="molecule type" value="Genomic_DNA"/>
</dbReference>
<proteinExistence type="predicted"/>